<comment type="similarity">
    <text evidence="2 13">Belongs to the SUA5 family.</text>
</comment>
<organism evidence="16 17">
    <name type="scientific">Andreesenia angusta</name>
    <dbReference type="NCBI Taxonomy" id="39480"/>
    <lineage>
        <taxon>Bacteria</taxon>
        <taxon>Bacillati</taxon>
        <taxon>Bacillota</taxon>
        <taxon>Tissierellia</taxon>
        <taxon>Tissierellales</taxon>
        <taxon>Gottschalkiaceae</taxon>
        <taxon>Andreesenia</taxon>
    </lineage>
</organism>
<dbReference type="GO" id="GO:0061710">
    <property type="term" value="F:L-threonylcarbamoyladenylate synthase"/>
    <property type="evidence" value="ECO:0007669"/>
    <property type="project" value="UniProtKB-EC"/>
</dbReference>
<dbReference type="AlphaFoldDB" id="A0A1S1V5S8"/>
<evidence type="ECO:0000256" key="1">
    <source>
        <dbReference type="ARBA" id="ARBA00004496"/>
    </source>
</evidence>
<gene>
    <name evidence="16" type="primary">ywlC</name>
    <name evidence="16" type="ORF">EUAN_16850</name>
</gene>
<dbReference type="Pfam" id="PF03481">
    <property type="entry name" value="Sua5_C"/>
    <property type="match status" value="1"/>
</dbReference>
<dbReference type="EMBL" id="MKIE01000006">
    <property type="protein sequence ID" value="OHW61922.1"/>
    <property type="molecule type" value="Genomic_DNA"/>
</dbReference>
<dbReference type="EC" id="2.7.7.87" evidence="3 13"/>
<dbReference type="InterPro" id="IPR006070">
    <property type="entry name" value="Sua5-like_dom"/>
</dbReference>
<feature type="binding site" evidence="14">
    <location>
        <position position="60"/>
    </location>
    <ligand>
        <name>ATP</name>
        <dbReference type="ChEBI" id="CHEBI:30616"/>
    </ligand>
</feature>
<feature type="binding site" evidence="14">
    <location>
        <position position="64"/>
    </location>
    <ligand>
        <name>ATP</name>
        <dbReference type="ChEBI" id="CHEBI:30616"/>
    </ligand>
</feature>
<evidence type="ECO:0000256" key="14">
    <source>
        <dbReference type="PIRSR" id="PIRSR004930-1"/>
    </source>
</evidence>
<dbReference type="GO" id="GO:0005737">
    <property type="term" value="C:cytoplasm"/>
    <property type="evidence" value="ECO:0007669"/>
    <property type="project" value="UniProtKB-SubCell"/>
</dbReference>
<evidence type="ECO:0000313" key="16">
    <source>
        <dbReference type="EMBL" id="OHW61922.1"/>
    </source>
</evidence>
<dbReference type="Gene3D" id="3.90.870.10">
    <property type="entry name" value="DHBP synthase"/>
    <property type="match status" value="1"/>
</dbReference>
<feature type="binding site" evidence="14">
    <location>
        <position position="197"/>
    </location>
    <ligand>
        <name>ATP</name>
        <dbReference type="ChEBI" id="CHEBI:30616"/>
    </ligand>
</feature>
<dbReference type="STRING" id="39480.EUAN_16850"/>
<comment type="catalytic activity">
    <reaction evidence="12 13">
        <text>L-threonine + hydrogencarbonate + ATP = L-threonylcarbamoyladenylate + diphosphate + H2O</text>
        <dbReference type="Rhea" id="RHEA:36407"/>
        <dbReference type="ChEBI" id="CHEBI:15377"/>
        <dbReference type="ChEBI" id="CHEBI:17544"/>
        <dbReference type="ChEBI" id="CHEBI:30616"/>
        <dbReference type="ChEBI" id="CHEBI:33019"/>
        <dbReference type="ChEBI" id="CHEBI:57926"/>
        <dbReference type="ChEBI" id="CHEBI:73682"/>
        <dbReference type="EC" id="2.7.7.87"/>
    </reaction>
</comment>
<feature type="binding site" evidence="14">
    <location>
        <position position="183"/>
    </location>
    <ligand>
        <name>L-threonine</name>
        <dbReference type="ChEBI" id="CHEBI:57926"/>
    </ligand>
</feature>
<dbReference type="RefSeq" id="WP_071063583.1">
    <property type="nucleotide sequence ID" value="NZ_MKIE01000006.1"/>
</dbReference>
<dbReference type="GO" id="GO:0006450">
    <property type="term" value="P:regulation of translational fidelity"/>
    <property type="evidence" value="ECO:0007669"/>
    <property type="project" value="TreeGrafter"/>
</dbReference>
<evidence type="ECO:0000256" key="10">
    <source>
        <dbReference type="ARBA" id="ARBA00022840"/>
    </source>
</evidence>
<dbReference type="Proteomes" id="UP000180254">
    <property type="component" value="Unassembled WGS sequence"/>
</dbReference>
<dbReference type="InterPro" id="IPR017945">
    <property type="entry name" value="DHBP_synth_RibB-like_a/b_dom"/>
</dbReference>
<evidence type="ECO:0000256" key="5">
    <source>
        <dbReference type="ARBA" id="ARBA00022490"/>
    </source>
</evidence>
<keyword evidence="9 13" id="KW-0547">Nucleotide-binding</keyword>
<dbReference type="InterPro" id="IPR038385">
    <property type="entry name" value="Sua5/YwlC_C"/>
</dbReference>
<dbReference type="GO" id="GO:0008033">
    <property type="term" value="P:tRNA processing"/>
    <property type="evidence" value="ECO:0007669"/>
    <property type="project" value="UniProtKB-KW"/>
</dbReference>
<accession>A0A1S1V5S8</accession>
<evidence type="ECO:0000256" key="8">
    <source>
        <dbReference type="ARBA" id="ARBA00022695"/>
    </source>
</evidence>
<dbReference type="InterPro" id="IPR005145">
    <property type="entry name" value="Sua5_C"/>
</dbReference>
<dbReference type="InterPro" id="IPR050156">
    <property type="entry name" value="TC-AMP_synthase_SUA5"/>
</dbReference>
<reference evidence="16 17" key="1">
    <citation type="submission" date="2016-09" db="EMBL/GenBank/DDBJ databases">
        <title>Genome sequence of Eubacterium angustum.</title>
        <authorList>
            <person name="Poehlein A."/>
            <person name="Daniel R."/>
        </authorList>
    </citation>
    <scope>NUCLEOTIDE SEQUENCE [LARGE SCALE GENOMIC DNA]</scope>
    <source>
        <strain evidence="16 17">DSM 1989</strain>
    </source>
</reference>
<dbReference type="Gene3D" id="3.40.50.11030">
    <property type="entry name" value="Threonylcarbamoyl-AMP synthase, C-terminal domain"/>
    <property type="match status" value="1"/>
</dbReference>
<evidence type="ECO:0000256" key="4">
    <source>
        <dbReference type="ARBA" id="ARBA00015492"/>
    </source>
</evidence>
<keyword evidence="5 13" id="KW-0963">Cytoplasm</keyword>
<keyword evidence="10 13" id="KW-0067">ATP-binding</keyword>
<dbReference type="Pfam" id="PF01300">
    <property type="entry name" value="Sua5_yciO_yrdC"/>
    <property type="match status" value="1"/>
</dbReference>
<dbReference type="FunFam" id="3.90.870.10:FF:000008">
    <property type="entry name" value="Threonylcarbamoyl-AMP synthase"/>
    <property type="match status" value="1"/>
</dbReference>
<evidence type="ECO:0000313" key="17">
    <source>
        <dbReference type="Proteomes" id="UP000180254"/>
    </source>
</evidence>
<protein>
    <recommendedName>
        <fullName evidence="4 13">Threonylcarbamoyl-AMP synthase</fullName>
        <shortName evidence="13">TC-AMP synthase</shortName>
        <ecNumber evidence="3 13">2.7.7.87</ecNumber>
    </recommendedName>
    <alternativeName>
        <fullName evidence="11 13">L-threonylcarbamoyladenylate synthase</fullName>
    </alternativeName>
</protein>
<comment type="subcellular location">
    <subcellularLocation>
        <location evidence="1 13">Cytoplasm</location>
    </subcellularLocation>
</comment>
<feature type="binding site" evidence="14">
    <location>
        <position position="153"/>
    </location>
    <ligand>
        <name>ATP</name>
        <dbReference type="ChEBI" id="CHEBI:30616"/>
    </ligand>
</feature>
<dbReference type="InterPro" id="IPR010923">
    <property type="entry name" value="T(6)A37_SUA5"/>
</dbReference>
<keyword evidence="8 13" id="KW-0548">Nucleotidyltransferase</keyword>
<dbReference type="PIRSF" id="PIRSF004930">
    <property type="entry name" value="Tln_factor_SUA5"/>
    <property type="match status" value="1"/>
</dbReference>
<dbReference type="GO" id="GO:0003725">
    <property type="term" value="F:double-stranded RNA binding"/>
    <property type="evidence" value="ECO:0007669"/>
    <property type="project" value="UniProtKB-UniRule"/>
</dbReference>
<evidence type="ECO:0000256" key="2">
    <source>
        <dbReference type="ARBA" id="ARBA00007663"/>
    </source>
</evidence>
<keyword evidence="6 13" id="KW-0808">Transferase</keyword>
<evidence type="ECO:0000256" key="7">
    <source>
        <dbReference type="ARBA" id="ARBA00022694"/>
    </source>
</evidence>
<feature type="binding site" evidence="14">
    <location>
        <position position="69"/>
    </location>
    <ligand>
        <name>L-threonine</name>
        <dbReference type="ChEBI" id="CHEBI:57926"/>
    </ligand>
</feature>
<feature type="binding site" evidence="14">
    <location>
        <position position="145"/>
    </location>
    <ligand>
        <name>ATP</name>
        <dbReference type="ChEBI" id="CHEBI:30616"/>
    </ligand>
</feature>
<feature type="binding site" evidence="14">
    <location>
        <position position="37"/>
    </location>
    <ligand>
        <name>L-threonine</name>
        <dbReference type="ChEBI" id="CHEBI:57926"/>
    </ligand>
</feature>
<feature type="binding site" evidence="14">
    <location>
        <position position="236"/>
    </location>
    <ligand>
        <name>ATP</name>
        <dbReference type="ChEBI" id="CHEBI:30616"/>
    </ligand>
</feature>
<dbReference type="GO" id="GO:0000049">
    <property type="term" value="F:tRNA binding"/>
    <property type="evidence" value="ECO:0007669"/>
    <property type="project" value="TreeGrafter"/>
</dbReference>
<evidence type="ECO:0000256" key="3">
    <source>
        <dbReference type="ARBA" id="ARBA00012584"/>
    </source>
</evidence>
<feature type="domain" description="YrdC-like" evidence="15">
    <location>
        <begin position="15"/>
        <end position="201"/>
    </location>
</feature>
<evidence type="ECO:0000256" key="13">
    <source>
        <dbReference type="PIRNR" id="PIRNR004930"/>
    </source>
</evidence>
<evidence type="ECO:0000256" key="9">
    <source>
        <dbReference type="ARBA" id="ARBA00022741"/>
    </source>
</evidence>
<feature type="binding site" evidence="14">
    <location>
        <position position="123"/>
    </location>
    <ligand>
        <name>L-threonine</name>
        <dbReference type="ChEBI" id="CHEBI:57926"/>
    </ligand>
</feature>
<evidence type="ECO:0000256" key="6">
    <source>
        <dbReference type="ARBA" id="ARBA00022679"/>
    </source>
</evidence>
<dbReference type="GO" id="GO:0005524">
    <property type="term" value="F:ATP binding"/>
    <property type="evidence" value="ECO:0007669"/>
    <property type="project" value="UniProtKB-UniRule"/>
</dbReference>
<proteinExistence type="inferred from homology"/>
<comment type="function">
    <text evidence="13">Required for the formation of a threonylcarbamoyl group on adenosine at position 37 (t(6)A37) in tRNAs that read codons beginning with adenine.</text>
</comment>
<dbReference type="PROSITE" id="PS51163">
    <property type="entry name" value="YRDC"/>
    <property type="match status" value="1"/>
</dbReference>
<evidence type="ECO:0000259" key="15">
    <source>
        <dbReference type="PROSITE" id="PS51163"/>
    </source>
</evidence>
<dbReference type="NCBIfam" id="TIGR00057">
    <property type="entry name" value="L-threonylcarbamoyladenylate synthase"/>
    <property type="match status" value="1"/>
</dbReference>
<sequence>MKQTRVMGRNPETLECELREAGEILARGGLVAFPTETVYGLGADALNAEAVNDIFLAKGRPQDNPLIVHISSREQLEEIALEIPEEAEALMGAFWPGPLTILFAKSDAVPYETTAGLNTVAVRMPNHPLAQKLIEYSGRPVAAPSANTSGKPSPTKAEHVIEDLYGKVDAILDGGATGVGLESTVVDVSEGVAVILRPGGVTIEQLLEVLPDVRYDTALEDESVAPKSPGQKYRHYSPKAKLELYTGEAEKVVEAVRARATELESDGHKVGILTVDEHMDMYESDAKLSMGSNSDSEEIARNLFDSLRVFDSLDIDVIVGEGIEDTGIGKAIMNRLYKASGGSVTCL</sequence>
<evidence type="ECO:0000256" key="11">
    <source>
        <dbReference type="ARBA" id="ARBA00029774"/>
    </source>
</evidence>
<dbReference type="PANTHER" id="PTHR17490:SF16">
    <property type="entry name" value="THREONYLCARBAMOYL-AMP SYNTHASE"/>
    <property type="match status" value="1"/>
</dbReference>
<keyword evidence="17" id="KW-1185">Reference proteome</keyword>
<name>A0A1S1V5S8_9FIRM</name>
<keyword evidence="7 13" id="KW-0819">tRNA processing</keyword>
<evidence type="ECO:0000256" key="12">
    <source>
        <dbReference type="ARBA" id="ARBA00048366"/>
    </source>
</evidence>
<dbReference type="SUPFAM" id="SSF55821">
    <property type="entry name" value="YrdC/RibB"/>
    <property type="match status" value="1"/>
</dbReference>
<feature type="binding site" evidence="14">
    <location>
        <position position="119"/>
    </location>
    <ligand>
        <name>ATP</name>
        <dbReference type="ChEBI" id="CHEBI:30616"/>
    </ligand>
</feature>
<comment type="caution">
    <text evidence="16">The sequence shown here is derived from an EMBL/GenBank/DDBJ whole genome shotgun (WGS) entry which is preliminary data.</text>
</comment>
<feature type="binding site" evidence="14">
    <location>
        <position position="143"/>
    </location>
    <ligand>
        <name>L-threonine</name>
        <dbReference type="ChEBI" id="CHEBI:57926"/>
    </ligand>
</feature>
<dbReference type="PANTHER" id="PTHR17490">
    <property type="entry name" value="SUA5"/>
    <property type="match status" value="1"/>
</dbReference>